<evidence type="ECO:0000256" key="10">
    <source>
        <dbReference type="ARBA" id="ARBA00023211"/>
    </source>
</evidence>
<comment type="similarity">
    <text evidence="11">Belongs to the glycosyltransferase 2 family. GalNAc-T subfamily.</text>
</comment>
<keyword evidence="10 11" id="KW-0464">Manganese</keyword>
<dbReference type="PANTHER" id="PTHR11675:SF68">
    <property type="entry name" value="N-ACETYLGALACTOSAMINYLTRANSFERASE 7"/>
    <property type="match status" value="1"/>
</dbReference>
<evidence type="ECO:0000256" key="8">
    <source>
        <dbReference type="ARBA" id="ARBA00023034"/>
    </source>
</evidence>
<dbReference type="InterPro" id="IPR001173">
    <property type="entry name" value="Glyco_trans_2-like"/>
</dbReference>
<dbReference type="PROSITE" id="PS50231">
    <property type="entry name" value="RICIN_B_LECTIN"/>
    <property type="match status" value="1"/>
</dbReference>
<keyword evidence="16" id="KW-1185">Reference proteome</keyword>
<evidence type="ECO:0000256" key="7">
    <source>
        <dbReference type="ARBA" id="ARBA00022734"/>
    </source>
</evidence>
<accession>A0A815UWZ8</accession>
<comment type="cofactor">
    <cofactor evidence="1 11">
        <name>Mn(2+)</name>
        <dbReference type="ChEBI" id="CHEBI:29035"/>
    </cofactor>
</comment>
<keyword evidence="9 11" id="KW-1015">Disulfide bond</keyword>
<comment type="pathway">
    <text evidence="3 11">Protein modification; protein glycosylation.</text>
</comment>
<dbReference type="GO" id="GO:0000139">
    <property type="term" value="C:Golgi membrane"/>
    <property type="evidence" value="ECO:0007669"/>
    <property type="project" value="UniProtKB-SubCell"/>
</dbReference>
<dbReference type="EMBL" id="CAJNOR010004758">
    <property type="protein sequence ID" value="CAF1525581.1"/>
    <property type="molecule type" value="Genomic_DNA"/>
</dbReference>
<reference evidence="15" key="1">
    <citation type="submission" date="2021-02" db="EMBL/GenBank/DDBJ databases">
        <authorList>
            <person name="Nowell W R."/>
        </authorList>
    </citation>
    <scope>NUCLEOTIDE SEQUENCE</scope>
</reference>
<evidence type="ECO:0000256" key="4">
    <source>
        <dbReference type="ARBA" id="ARBA00022676"/>
    </source>
</evidence>
<feature type="domain" description="Ricin B lectin" evidence="14">
    <location>
        <begin position="458"/>
        <end position="574"/>
    </location>
</feature>
<comment type="subcellular location">
    <subcellularLocation>
        <location evidence="2 11">Golgi apparatus membrane</location>
        <topology evidence="2 11">Single-pass type II membrane protein</topology>
    </subcellularLocation>
</comment>
<dbReference type="InterPro" id="IPR000772">
    <property type="entry name" value="Ricin_B_lectin"/>
</dbReference>
<dbReference type="Pfam" id="PF00535">
    <property type="entry name" value="Glycos_transf_2"/>
    <property type="match status" value="1"/>
</dbReference>
<dbReference type="InterPro" id="IPR035992">
    <property type="entry name" value="Ricin_B-like_lectins"/>
</dbReference>
<evidence type="ECO:0000256" key="1">
    <source>
        <dbReference type="ARBA" id="ARBA00001936"/>
    </source>
</evidence>
<feature type="domain" description="Glycosyltransferase 2-like" evidence="13">
    <location>
        <begin position="158"/>
        <end position="339"/>
    </location>
</feature>
<keyword evidence="5 11" id="KW-0808">Transferase</keyword>
<evidence type="ECO:0000256" key="12">
    <source>
        <dbReference type="SAM" id="MobiDB-lite"/>
    </source>
</evidence>
<evidence type="ECO:0000313" key="15">
    <source>
        <dbReference type="EMBL" id="CAF1525581.1"/>
    </source>
</evidence>
<dbReference type="Gene3D" id="2.80.10.50">
    <property type="match status" value="1"/>
</dbReference>
<keyword evidence="11" id="KW-0812">Transmembrane</keyword>
<dbReference type="Pfam" id="PF00652">
    <property type="entry name" value="Ricin_B_lectin"/>
    <property type="match status" value="1"/>
</dbReference>
<gene>
    <name evidence="15" type="ORF">XAT740_LOCUS41082</name>
</gene>
<keyword evidence="11" id="KW-0472">Membrane</keyword>
<evidence type="ECO:0000256" key="2">
    <source>
        <dbReference type="ARBA" id="ARBA00004323"/>
    </source>
</evidence>
<evidence type="ECO:0000256" key="11">
    <source>
        <dbReference type="RuleBase" id="RU361242"/>
    </source>
</evidence>
<dbReference type="GO" id="GO:0004653">
    <property type="term" value="F:polypeptide N-acetylgalactosaminyltransferase activity"/>
    <property type="evidence" value="ECO:0007669"/>
    <property type="project" value="TreeGrafter"/>
</dbReference>
<evidence type="ECO:0000256" key="6">
    <source>
        <dbReference type="ARBA" id="ARBA00022723"/>
    </source>
</evidence>
<dbReference type="AlphaFoldDB" id="A0A815UWZ8"/>
<organism evidence="15 16">
    <name type="scientific">Adineta ricciae</name>
    <name type="common">Rotifer</name>
    <dbReference type="NCBI Taxonomy" id="249248"/>
    <lineage>
        <taxon>Eukaryota</taxon>
        <taxon>Metazoa</taxon>
        <taxon>Spiralia</taxon>
        <taxon>Gnathifera</taxon>
        <taxon>Rotifera</taxon>
        <taxon>Eurotatoria</taxon>
        <taxon>Bdelloidea</taxon>
        <taxon>Adinetida</taxon>
        <taxon>Adinetidae</taxon>
        <taxon>Adineta</taxon>
    </lineage>
</organism>
<dbReference type="Proteomes" id="UP000663828">
    <property type="component" value="Unassembled WGS sequence"/>
</dbReference>
<evidence type="ECO:0000256" key="5">
    <source>
        <dbReference type="ARBA" id="ARBA00022679"/>
    </source>
</evidence>
<keyword evidence="7 11" id="KW-0430">Lectin</keyword>
<sequence length="582" mass="66663">MFRGRLWRFITFFLFLYILFVIYSLHLFSSDTTDTTTTTSPKPPVEVKDDDPIKVPNPIEVHQEENNARSLEPIMRSGILGNYESKDTGKVSGPGENGEGVRLTDEKEKALGDKSVAEYGFNEVASEKISLNRHARDTRPDECKYWHYPTVDKLPTASVVLVFHDEGWSTLVRTFHSVINTSPKALLKDVILVDDFSVDKDITVRLPEYIKQWNGLVKYVRTKERVGLVEARVIGARAGEGDVIVILDAHCECVTNWLPPLLTRIALNRKTLAVPIVDGIQWDTLQHNQAYGGSTLFRGIWEWGFLYKETEIPEQERSKMKYRTEPYKSPTHAGGLLAIEKKWFFELGAYDPDIKIWVTCSHVGHIYRGPRTRSMHPHGANHFQSHINHLRVAEVWMDDYKKYYLRRQPSHGRLEIGDTSAYKALRQRLNCSSFQWFMDNVAYEMKDKYPVPPENVVWGEMRNDQHSTSCADTLGKGFGSIIGVSGCHSQGGNQLFRLNAEGEWSMDERCYVSQGNSIVSRFCVNNGRWVPKGEWNYDNNTRQIRSNTADKCVTTDGKTLFLETCQANNTAQTWKWKEIYLG</sequence>
<dbReference type="Gene3D" id="3.90.550.10">
    <property type="entry name" value="Spore Coat Polysaccharide Biosynthesis Protein SpsA, Chain A"/>
    <property type="match status" value="1"/>
</dbReference>
<protein>
    <recommendedName>
        <fullName evidence="11">Polypeptide N-acetylgalactosaminyltransferase</fullName>
        <ecNumber evidence="11">2.4.1.-</ecNumber>
    </recommendedName>
    <alternativeName>
        <fullName evidence="11">Protein-UDP acetylgalactosaminyltransferase</fullName>
    </alternativeName>
</protein>
<comment type="caution">
    <text evidence="15">The sequence shown here is derived from an EMBL/GenBank/DDBJ whole genome shotgun (WGS) entry which is preliminary data.</text>
</comment>
<keyword evidence="4 11" id="KW-0328">Glycosyltransferase</keyword>
<evidence type="ECO:0000259" key="14">
    <source>
        <dbReference type="Pfam" id="PF00652"/>
    </source>
</evidence>
<keyword evidence="6" id="KW-0479">Metal-binding</keyword>
<dbReference type="GO" id="GO:0030246">
    <property type="term" value="F:carbohydrate binding"/>
    <property type="evidence" value="ECO:0007669"/>
    <property type="project" value="UniProtKB-KW"/>
</dbReference>
<keyword evidence="8 11" id="KW-0333">Golgi apparatus</keyword>
<feature type="region of interest" description="Disordered" evidence="12">
    <location>
        <begin position="33"/>
        <end position="53"/>
    </location>
</feature>
<feature type="transmembrane region" description="Helical" evidence="11">
    <location>
        <begin position="7"/>
        <end position="28"/>
    </location>
</feature>
<evidence type="ECO:0000256" key="3">
    <source>
        <dbReference type="ARBA" id="ARBA00004922"/>
    </source>
</evidence>
<dbReference type="GO" id="GO:0046872">
    <property type="term" value="F:metal ion binding"/>
    <property type="evidence" value="ECO:0007669"/>
    <property type="project" value="UniProtKB-KW"/>
</dbReference>
<dbReference type="SUPFAM" id="SSF50370">
    <property type="entry name" value="Ricin B-like lectins"/>
    <property type="match status" value="1"/>
</dbReference>
<dbReference type="InterPro" id="IPR029044">
    <property type="entry name" value="Nucleotide-diphossugar_trans"/>
</dbReference>
<name>A0A815UWZ8_ADIRI</name>
<keyword evidence="11" id="KW-1133">Transmembrane helix</keyword>
<dbReference type="UniPathway" id="UPA00378"/>
<dbReference type="PANTHER" id="PTHR11675">
    <property type="entry name" value="N-ACETYLGALACTOSAMINYLTRANSFERASE"/>
    <property type="match status" value="1"/>
</dbReference>
<evidence type="ECO:0000259" key="13">
    <source>
        <dbReference type="Pfam" id="PF00535"/>
    </source>
</evidence>
<evidence type="ECO:0000313" key="16">
    <source>
        <dbReference type="Proteomes" id="UP000663828"/>
    </source>
</evidence>
<evidence type="ECO:0000256" key="9">
    <source>
        <dbReference type="ARBA" id="ARBA00023157"/>
    </source>
</evidence>
<dbReference type="SUPFAM" id="SSF53448">
    <property type="entry name" value="Nucleotide-diphospho-sugar transferases"/>
    <property type="match status" value="1"/>
</dbReference>
<dbReference type="EC" id="2.4.1.-" evidence="11"/>
<dbReference type="GO" id="GO:0006493">
    <property type="term" value="P:protein O-linked glycosylation"/>
    <property type="evidence" value="ECO:0007669"/>
    <property type="project" value="TreeGrafter"/>
</dbReference>
<proteinExistence type="inferred from homology"/>